<name>A0A8B6FIG3_MYTGA</name>
<feature type="transmembrane region" description="Helical" evidence="1">
    <location>
        <begin position="74"/>
        <end position="91"/>
    </location>
</feature>
<keyword evidence="1" id="KW-1133">Transmembrane helix</keyword>
<sequence>MKTIVKLGNAFINTFLTFFVVGFWNTAWNIQDRYIYPDDPVLSNGLSLSCGIIGICILALLQFSFTKLFQDKHILLYLIFSRVIAFLWAFLDVCHWRGLWNFIDIYTADISPLILLLPVAALLVVLRSIRNVIVMPYLNGYDRRKDKFFIKPMIFSKVIKKELPFVLDIILSVSILWSLVILFWRNTWKLFDLNLYPDDKTKTLIWSAVISIGVQIFIEIVSLLFEANVKKLKTIHYFISLIIQDIFFTIAGIGNVAMWRTYWILVDMLIEMSGSDIGLQCICVGSFVILACTCSCRSGGLLMDGDLRNWYQLPNDIIGSIKYVKTIDTDVNINIPDDFLDREILYEEVVNAVIKSKNAKSPDDRGHCSTLKTCVNK</sequence>
<keyword evidence="3" id="KW-1185">Reference proteome</keyword>
<feature type="transmembrane region" description="Helical" evidence="1">
    <location>
        <begin position="103"/>
        <end position="126"/>
    </location>
</feature>
<feature type="transmembrane region" description="Helical" evidence="1">
    <location>
        <begin position="7"/>
        <end position="26"/>
    </location>
</feature>
<feature type="transmembrane region" description="Helical" evidence="1">
    <location>
        <begin position="204"/>
        <end position="225"/>
    </location>
</feature>
<evidence type="ECO:0000313" key="2">
    <source>
        <dbReference type="EMBL" id="VDI49734.1"/>
    </source>
</evidence>
<feature type="transmembrane region" description="Helical" evidence="1">
    <location>
        <begin position="163"/>
        <end position="184"/>
    </location>
</feature>
<dbReference type="AlphaFoldDB" id="A0A8B6FIG3"/>
<dbReference type="EMBL" id="UYJE01006867">
    <property type="protein sequence ID" value="VDI49734.1"/>
    <property type="molecule type" value="Genomic_DNA"/>
</dbReference>
<organism evidence="2 3">
    <name type="scientific">Mytilus galloprovincialis</name>
    <name type="common">Mediterranean mussel</name>
    <dbReference type="NCBI Taxonomy" id="29158"/>
    <lineage>
        <taxon>Eukaryota</taxon>
        <taxon>Metazoa</taxon>
        <taxon>Spiralia</taxon>
        <taxon>Lophotrochozoa</taxon>
        <taxon>Mollusca</taxon>
        <taxon>Bivalvia</taxon>
        <taxon>Autobranchia</taxon>
        <taxon>Pteriomorphia</taxon>
        <taxon>Mytilida</taxon>
        <taxon>Mytiloidea</taxon>
        <taxon>Mytilidae</taxon>
        <taxon>Mytilinae</taxon>
        <taxon>Mytilus</taxon>
    </lineage>
</organism>
<dbReference type="PANTHER" id="PTHR35270">
    <property type="entry name" value="FUSELESS, ISOFORM A"/>
    <property type="match status" value="1"/>
</dbReference>
<evidence type="ECO:0000313" key="3">
    <source>
        <dbReference type="Proteomes" id="UP000596742"/>
    </source>
</evidence>
<accession>A0A8B6FIG3</accession>
<keyword evidence="1" id="KW-0472">Membrane</keyword>
<dbReference type="InterPro" id="IPR032751">
    <property type="entry name" value="Fuseless"/>
</dbReference>
<dbReference type="PANTHER" id="PTHR35270:SF2">
    <property type="entry name" value="FUSELESS, ISOFORM A"/>
    <property type="match status" value="1"/>
</dbReference>
<dbReference type="OrthoDB" id="6152399at2759"/>
<reference evidence="2" key="1">
    <citation type="submission" date="2018-11" db="EMBL/GenBank/DDBJ databases">
        <authorList>
            <person name="Alioto T."/>
            <person name="Alioto T."/>
        </authorList>
    </citation>
    <scope>NUCLEOTIDE SEQUENCE</scope>
</reference>
<proteinExistence type="predicted"/>
<evidence type="ECO:0008006" key="4">
    <source>
        <dbReference type="Google" id="ProtNLM"/>
    </source>
</evidence>
<feature type="transmembrane region" description="Helical" evidence="1">
    <location>
        <begin position="237"/>
        <end position="257"/>
    </location>
</feature>
<keyword evidence="1" id="KW-0812">Transmembrane</keyword>
<protein>
    <recommendedName>
        <fullName evidence="4">Transmembrane protein</fullName>
    </recommendedName>
</protein>
<evidence type="ECO:0000256" key="1">
    <source>
        <dbReference type="SAM" id="Phobius"/>
    </source>
</evidence>
<dbReference type="Proteomes" id="UP000596742">
    <property type="component" value="Unassembled WGS sequence"/>
</dbReference>
<gene>
    <name evidence="2" type="ORF">MGAL_10B072185</name>
</gene>
<dbReference type="Pfam" id="PF15993">
    <property type="entry name" value="Fuseless"/>
    <property type="match status" value="1"/>
</dbReference>
<feature type="transmembrane region" description="Helical" evidence="1">
    <location>
        <begin position="46"/>
        <end position="65"/>
    </location>
</feature>
<comment type="caution">
    <text evidence="2">The sequence shown here is derived from an EMBL/GenBank/DDBJ whole genome shotgun (WGS) entry which is preliminary data.</text>
</comment>